<dbReference type="EMBL" id="JAUHHV010000003">
    <property type="protein sequence ID" value="KAK1429859.1"/>
    <property type="molecule type" value="Genomic_DNA"/>
</dbReference>
<name>A0AAD8P2L5_TARER</name>
<dbReference type="Proteomes" id="UP001229421">
    <property type="component" value="Unassembled WGS sequence"/>
</dbReference>
<keyword evidence="1" id="KW-0175">Coiled coil</keyword>
<reference evidence="2" key="1">
    <citation type="journal article" date="2023" name="bioRxiv">
        <title>Improved chromosome-level genome assembly for marigold (Tagetes erecta).</title>
        <authorList>
            <person name="Jiang F."/>
            <person name="Yuan L."/>
            <person name="Wang S."/>
            <person name="Wang H."/>
            <person name="Xu D."/>
            <person name="Wang A."/>
            <person name="Fan W."/>
        </authorList>
    </citation>
    <scope>NUCLEOTIDE SEQUENCE</scope>
    <source>
        <strain evidence="2">WSJ</strain>
        <tissue evidence="2">Leaf</tissue>
    </source>
</reference>
<dbReference type="AlphaFoldDB" id="A0AAD8P2L5"/>
<evidence type="ECO:0000256" key="1">
    <source>
        <dbReference type="SAM" id="Coils"/>
    </source>
</evidence>
<feature type="coiled-coil region" evidence="1">
    <location>
        <begin position="274"/>
        <end position="326"/>
    </location>
</feature>
<gene>
    <name evidence="2" type="ORF">QVD17_12141</name>
</gene>
<dbReference type="InterPro" id="IPR004252">
    <property type="entry name" value="Probable_transposase_24"/>
</dbReference>
<dbReference type="PANTHER" id="PTHR33144:SF16">
    <property type="entry name" value="OS02G0129000 PROTEIN"/>
    <property type="match status" value="1"/>
</dbReference>
<organism evidence="2 3">
    <name type="scientific">Tagetes erecta</name>
    <name type="common">African marigold</name>
    <dbReference type="NCBI Taxonomy" id="13708"/>
    <lineage>
        <taxon>Eukaryota</taxon>
        <taxon>Viridiplantae</taxon>
        <taxon>Streptophyta</taxon>
        <taxon>Embryophyta</taxon>
        <taxon>Tracheophyta</taxon>
        <taxon>Spermatophyta</taxon>
        <taxon>Magnoliopsida</taxon>
        <taxon>eudicotyledons</taxon>
        <taxon>Gunneridae</taxon>
        <taxon>Pentapetalae</taxon>
        <taxon>asterids</taxon>
        <taxon>campanulids</taxon>
        <taxon>Asterales</taxon>
        <taxon>Asteraceae</taxon>
        <taxon>Asteroideae</taxon>
        <taxon>Heliantheae alliance</taxon>
        <taxon>Tageteae</taxon>
        <taxon>Tagetes</taxon>
    </lineage>
</organism>
<evidence type="ECO:0008006" key="4">
    <source>
        <dbReference type="Google" id="ProtNLM"/>
    </source>
</evidence>
<evidence type="ECO:0000313" key="2">
    <source>
        <dbReference type="EMBL" id="KAK1429859.1"/>
    </source>
</evidence>
<evidence type="ECO:0000313" key="3">
    <source>
        <dbReference type="Proteomes" id="UP001229421"/>
    </source>
</evidence>
<dbReference type="PANTHER" id="PTHR33144">
    <property type="entry name" value="OS10G0409366 PROTEIN-RELATED"/>
    <property type="match status" value="1"/>
</dbReference>
<proteinExistence type="predicted"/>
<sequence length="338" mass="38652">MGEDNAEDYVEVATSVEVAKKPHRSQYIAPMAMNKVVNLGKNRRVIASKFSDPETVKHNHSKSVLTMGEVISSNKGARQQEVLKQNFAKASTIKGGSKKHFTLVDEDDDIFQDAEEVDMEPISLEEDGNEGYNVRTQDVVERCLRAREVRMSQKNMHTAGPKSFARIRDEMRNDNPNKELPSLSQIFERTRKRTEGRAYLDTYDDTAKKIEQMKNYKPLEDGSALVDPFKIVMNKEHDGYLRLYGKGVTKKMLKRVEGGEEPYMIPGGLMESFKGSLEVEKTQLLEMRKEIEEDHQKKKDEMEAMKKDFDRQRANLEATMQSLLKNLPNGVLLNVTNE</sequence>
<dbReference type="Pfam" id="PF03004">
    <property type="entry name" value="Transposase_24"/>
    <property type="match status" value="1"/>
</dbReference>
<keyword evidence="3" id="KW-1185">Reference proteome</keyword>
<accession>A0AAD8P2L5</accession>
<comment type="caution">
    <text evidence="2">The sequence shown here is derived from an EMBL/GenBank/DDBJ whole genome shotgun (WGS) entry which is preliminary data.</text>
</comment>
<protein>
    <recommendedName>
        <fullName evidence="4">Transposase, Ptta/En/Spm, plant</fullName>
    </recommendedName>
</protein>